<feature type="transmembrane region" description="Helical" evidence="2">
    <location>
        <begin position="94"/>
        <end position="114"/>
    </location>
</feature>
<evidence type="ECO:0000313" key="5">
    <source>
        <dbReference type="Proteomes" id="UP001197247"/>
    </source>
</evidence>
<feature type="transmembrane region" description="Helical" evidence="2">
    <location>
        <begin position="64"/>
        <end position="82"/>
    </location>
</feature>
<dbReference type="PANTHER" id="PTHR12715:SF4">
    <property type="entry name" value="EAMA DOMAIN-CONTAINING PROTEIN"/>
    <property type="match status" value="1"/>
</dbReference>
<evidence type="ECO:0000256" key="1">
    <source>
        <dbReference type="ARBA" id="ARBA00007362"/>
    </source>
</evidence>
<dbReference type="Pfam" id="PF00892">
    <property type="entry name" value="EamA"/>
    <property type="match status" value="2"/>
</dbReference>
<keyword evidence="5" id="KW-1185">Reference proteome</keyword>
<protein>
    <submittedName>
        <fullName evidence="4">DMT family transporter</fullName>
    </submittedName>
</protein>
<comment type="caution">
    <text evidence="4">The sequence shown here is derived from an EMBL/GenBank/DDBJ whole genome shotgun (WGS) entry which is preliminary data.</text>
</comment>
<keyword evidence="2" id="KW-0812">Transmembrane</keyword>
<keyword evidence="2" id="KW-1133">Transmembrane helix</keyword>
<dbReference type="RefSeq" id="WP_214157910.1">
    <property type="nucleotide sequence ID" value="NZ_JAHBAY010000009.1"/>
</dbReference>
<feature type="transmembrane region" description="Helical" evidence="2">
    <location>
        <begin position="146"/>
        <end position="165"/>
    </location>
</feature>
<sequence>MVKPVLAAGVTVVLWASAFVGVRAAGLDYTPGALALGRLLAGSVALSLLVALRGGPRLPGRPVLLATMLWGAAWFGAYNLTLNGAERELDAGTTALLVNVAPVLVGVLAGLLLGEGFPPRLMAGLAVSFGGVVIIALTTSDRTGDLAGVLLGLASAVLYAGSATGQKRLLTRTDPLTLTWLGCLTGTVVCLPFAPALARQVQTAPASSTLPVLYLGVFPTAVAFLTWGYALSRVSVGRLAASTYLVPPLVVALSWALLGEVPAPLAFAGGALCLAGVGVATLRRRREPPAAQPVSPSAVTSR</sequence>
<dbReference type="InterPro" id="IPR037185">
    <property type="entry name" value="EmrE-like"/>
</dbReference>
<feature type="transmembrane region" description="Helical" evidence="2">
    <location>
        <begin position="264"/>
        <end position="282"/>
    </location>
</feature>
<dbReference type="InterPro" id="IPR000620">
    <property type="entry name" value="EamA_dom"/>
</dbReference>
<feature type="transmembrane region" description="Helical" evidence="2">
    <location>
        <begin position="210"/>
        <end position="232"/>
    </location>
</feature>
<feature type="domain" description="EamA" evidence="3">
    <location>
        <begin position="5"/>
        <end position="136"/>
    </location>
</feature>
<comment type="similarity">
    <text evidence="1">Belongs to the EamA transporter family.</text>
</comment>
<accession>A0ABS5TKB3</accession>
<dbReference type="SUPFAM" id="SSF103481">
    <property type="entry name" value="Multidrug resistance efflux transporter EmrE"/>
    <property type="match status" value="2"/>
</dbReference>
<dbReference type="Proteomes" id="UP001197247">
    <property type="component" value="Unassembled WGS sequence"/>
</dbReference>
<dbReference type="PANTHER" id="PTHR12715">
    <property type="entry name" value="TRANSPORTER, DRUG/METABOLITE EXPORTER FAMILY"/>
    <property type="match status" value="1"/>
</dbReference>
<feature type="transmembrane region" description="Helical" evidence="2">
    <location>
        <begin position="177"/>
        <end position="198"/>
    </location>
</feature>
<dbReference type="EMBL" id="JAHBAY010000009">
    <property type="protein sequence ID" value="MBT0771542.1"/>
    <property type="molecule type" value="Genomic_DNA"/>
</dbReference>
<name>A0ABS5TKB3_9ACTN</name>
<feature type="domain" description="EamA" evidence="3">
    <location>
        <begin position="147"/>
        <end position="280"/>
    </location>
</feature>
<feature type="transmembrane region" description="Helical" evidence="2">
    <location>
        <begin position="239"/>
        <end position="258"/>
    </location>
</feature>
<gene>
    <name evidence="4" type="ORF">KIH74_21570</name>
</gene>
<evidence type="ECO:0000313" key="4">
    <source>
        <dbReference type="EMBL" id="MBT0771542.1"/>
    </source>
</evidence>
<keyword evidence="2" id="KW-0472">Membrane</keyword>
<feature type="transmembrane region" description="Helical" evidence="2">
    <location>
        <begin position="34"/>
        <end position="52"/>
    </location>
</feature>
<dbReference type="InterPro" id="IPR052756">
    <property type="entry name" value="Alkyne_AA_exporter"/>
</dbReference>
<proteinExistence type="inferred from homology"/>
<reference evidence="4 5" key="1">
    <citation type="submission" date="2021-05" db="EMBL/GenBank/DDBJ databases">
        <title>Kineosporia and Streptomyces sp. nov. two new marine actinobacteria isolated from Coral.</title>
        <authorList>
            <person name="Buangrab K."/>
            <person name="Sutthacheep M."/>
            <person name="Yeemin T."/>
            <person name="Harunari E."/>
            <person name="Igarashi Y."/>
            <person name="Kanchanasin P."/>
            <person name="Tanasupawat S."/>
            <person name="Phongsopitanun W."/>
        </authorList>
    </citation>
    <scope>NUCLEOTIDE SEQUENCE [LARGE SCALE GENOMIC DNA]</scope>
    <source>
        <strain evidence="4 5">J2-2</strain>
    </source>
</reference>
<evidence type="ECO:0000259" key="3">
    <source>
        <dbReference type="Pfam" id="PF00892"/>
    </source>
</evidence>
<organism evidence="4 5">
    <name type="scientific">Kineosporia corallincola</name>
    <dbReference type="NCBI Taxonomy" id="2835133"/>
    <lineage>
        <taxon>Bacteria</taxon>
        <taxon>Bacillati</taxon>
        <taxon>Actinomycetota</taxon>
        <taxon>Actinomycetes</taxon>
        <taxon>Kineosporiales</taxon>
        <taxon>Kineosporiaceae</taxon>
        <taxon>Kineosporia</taxon>
    </lineage>
</organism>
<evidence type="ECO:0000256" key="2">
    <source>
        <dbReference type="SAM" id="Phobius"/>
    </source>
</evidence>